<evidence type="ECO:0000256" key="1">
    <source>
        <dbReference type="ARBA" id="ARBA00022737"/>
    </source>
</evidence>
<feature type="repeat" description="TPR" evidence="3">
    <location>
        <begin position="171"/>
        <end position="204"/>
    </location>
</feature>
<dbReference type="InterPro" id="IPR051685">
    <property type="entry name" value="Ycf3/AcsC/BcsC/TPR_MFPF"/>
</dbReference>
<feature type="transmembrane region" description="Helical" evidence="4">
    <location>
        <begin position="326"/>
        <end position="345"/>
    </location>
</feature>
<dbReference type="RefSeq" id="WP_079469830.1">
    <property type="nucleotide sequence ID" value="NZ_FUZZ01000001.1"/>
</dbReference>
<evidence type="ECO:0000256" key="3">
    <source>
        <dbReference type="PROSITE-ProRule" id="PRU00339"/>
    </source>
</evidence>
<dbReference type="PANTHER" id="PTHR44943">
    <property type="entry name" value="CELLULOSE SYNTHASE OPERON PROTEIN C"/>
    <property type="match status" value="1"/>
</dbReference>
<keyword evidence="1" id="KW-0677">Repeat</keyword>
<dbReference type="EMBL" id="FUZZ01000001">
    <property type="protein sequence ID" value="SKD02873.1"/>
    <property type="molecule type" value="Genomic_DNA"/>
</dbReference>
<feature type="transmembrane region" description="Helical" evidence="4">
    <location>
        <begin position="382"/>
        <end position="402"/>
    </location>
</feature>
<dbReference type="AlphaFoldDB" id="A0A1T5NRJ3"/>
<dbReference type="STRING" id="393003.SAMN05660461_2671"/>
<feature type="transmembrane region" description="Helical" evidence="4">
    <location>
        <begin position="241"/>
        <end position="259"/>
    </location>
</feature>
<dbReference type="Pfam" id="PF12895">
    <property type="entry name" value="ANAPC3"/>
    <property type="match status" value="1"/>
</dbReference>
<organism evidence="5 6">
    <name type="scientific">Chitinophaga ginsengisegetis</name>
    <dbReference type="NCBI Taxonomy" id="393003"/>
    <lineage>
        <taxon>Bacteria</taxon>
        <taxon>Pseudomonadati</taxon>
        <taxon>Bacteroidota</taxon>
        <taxon>Chitinophagia</taxon>
        <taxon>Chitinophagales</taxon>
        <taxon>Chitinophagaceae</taxon>
        <taxon>Chitinophaga</taxon>
    </lineage>
</organism>
<dbReference type="SUPFAM" id="SSF48452">
    <property type="entry name" value="TPR-like"/>
    <property type="match status" value="1"/>
</dbReference>
<feature type="transmembrane region" description="Helical" evidence="4">
    <location>
        <begin position="265"/>
        <end position="283"/>
    </location>
</feature>
<dbReference type="Proteomes" id="UP000190166">
    <property type="component" value="Unassembled WGS sequence"/>
</dbReference>
<keyword evidence="4" id="KW-0812">Transmembrane</keyword>
<proteinExistence type="predicted"/>
<keyword evidence="6" id="KW-1185">Reference proteome</keyword>
<dbReference type="PANTHER" id="PTHR44943:SF8">
    <property type="entry name" value="TPR REPEAT-CONTAINING PROTEIN MJ0263"/>
    <property type="match status" value="1"/>
</dbReference>
<protein>
    <submittedName>
        <fullName evidence="5">Tetratricopeptide repeat-containing protein</fullName>
    </submittedName>
</protein>
<evidence type="ECO:0000256" key="2">
    <source>
        <dbReference type="ARBA" id="ARBA00022803"/>
    </source>
</evidence>
<dbReference type="InterPro" id="IPR019734">
    <property type="entry name" value="TPR_rpt"/>
</dbReference>
<keyword evidence="4" id="KW-1133">Transmembrane helix</keyword>
<feature type="transmembrane region" description="Helical" evidence="4">
    <location>
        <begin position="357"/>
        <end position="376"/>
    </location>
</feature>
<dbReference type="Gene3D" id="1.25.40.10">
    <property type="entry name" value="Tetratricopeptide repeat domain"/>
    <property type="match status" value="2"/>
</dbReference>
<dbReference type="PROSITE" id="PS50005">
    <property type="entry name" value="TPR"/>
    <property type="match status" value="1"/>
</dbReference>
<dbReference type="Pfam" id="PF14559">
    <property type="entry name" value="TPR_19"/>
    <property type="match status" value="1"/>
</dbReference>
<keyword evidence="4" id="KW-0472">Membrane</keyword>
<reference evidence="5 6" key="1">
    <citation type="submission" date="2017-02" db="EMBL/GenBank/DDBJ databases">
        <authorList>
            <person name="Peterson S.W."/>
        </authorList>
    </citation>
    <scope>NUCLEOTIDE SEQUENCE [LARGE SCALE GENOMIC DNA]</scope>
    <source>
        <strain evidence="5 6">DSM 18108</strain>
    </source>
</reference>
<keyword evidence="2 3" id="KW-0802">TPR repeat</keyword>
<dbReference type="PROSITE" id="PS50293">
    <property type="entry name" value="TPR_REGION"/>
    <property type="match status" value="1"/>
</dbReference>
<evidence type="ECO:0000313" key="5">
    <source>
        <dbReference type="EMBL" id="SKD02873.1"/>
    </source>
</evidence>
<dbReference type="SMART" id="SM00028">
    <property type="entry name" value="TPR"/>
    <property type="match status" value="6"/>
</dbReference>
<dbReference type="Pfam" id="PF07719">
    <property type="entry name" value="TPR_2"/>
    <property type="match status" value="1"/>
</dbReference>
<evidence type="ECO:0000256" key="4">
    <source>
        <dbReference type="SAM" id="Phobius"/>
    </source>
</evidence>
<feature type="transmembrane region" description="Helical" evidence="4">
    <location>
        <begin position="303"/>
        <end position="320"/>
    </location>
</feature>
<gene>
    <name evidence="5" type="ORF">SAMN05660461_2671</name>
</gene>
<dbReference type="InterPro" id="IPR013105">
    <property type="entry name" value="TPR_2"/>
</dbReference>
<name>A0A1T5NRJ3_9BACT</name>
<dbReference type="InterPro" id="IPR011990">
    <property type="entry name" value="TPR-like_helical_dom_sf"/>
</dbReference>
<accession>A0A1T5NRJ3</accession>
<evidence type="ECO:0000313" key="6">
    <source>
        <dbReference type="Proteomes" id="UP000190166"/>
    </source>
</evidence>
<sequence>MAVLIQRAQILVQQGRFQDAFAALRQHLSTNAHDTDGLYLLAICYLETGNTAEASQIASNTLSFAPYDDRFLYLLSRIAFAKNQFNEAIRTISNAVAINPYRVNYFAMWSQILLSRKEYEAALHKAEEGLAINPEDEACLNLRSHALFRLGKKEEAFSNLHEALEHNPENAYTHANLGQKWLEAGDHRKSLEHFRESLKLDPNNEWARQGMVQAMKARYWLYRQFLNYAFFMARQKARTQWIIIIAIFILTQIASRVFFPVYVLLAFLALSTWLITPVSNLFLRLNPYGRYALSKEQTQVSNVVGILLCVSLAAGAAFLFSHLQGLLALCLCSGIMLLPAAGFYIPESKKNRRIITWYTAGLALLGVLGTVLAFVINDAFNIVVTAMLIGVFLYQVLANYILTREG</sequence>